<sequence>NHTRSAMLGALSQLAVTPISRLRGKRLEAEAFDRLMIGDTPRDLLLWLGDPADTREQWDEAKWSAFRNRCREEYGFDPEKDGEIVGGEKLGRREDAWYGAWERFAESPALYPGIPDLLRRAKPKGQLTFEKDPWPDENDSMENALRAALVEVGSMKPAEARERVERLEAEHGVRREWVWARLGMCPLAHALGHLAVLAKRTAATLGGESAKAMAKLYAEDGYLADDGAMRALACVKTAEDAAAVQAAIRSMYLPWLEDTVKHFQRCLVGQSLPPATE</sequence>
<accession>X0TG51</accession>
<name>X0TG51_9ZZZZ</name>
<dbReference type="AlphaFoldDB" id="X0TG51"/>
<dbReference type="EMBL" id="BARS01017601">
    <property type="protein sequence ID" value="GAF86301.1"/>
    <property type="molecule type" value="Genomic_DNA"/>
</dbReference>
<proteinExistence type="predicted"/>
<evidence type="ECO:0000313" key="1">
    <source>
        <dbReference type="EMBL" id="GAF86301.1"/>
    </source>
</evidence>
<gene>
    <name evidence="1" type="ORF">S01H1_28764</name>
</gene>
<reference evidence="1" key="1">
    <citation type="journal article" date="2014" name="Front. Microbiol.">
        <title>High frequency of phylogenetically diverse reductive dehalogenase-homologous genes in deep subseafloor sedimentary metagenomes.</title>
        <authorList>
            <person name="Kawai M."/>
            <person name="Futagami T."/>
            <person name="Toyoda A."/>
            <person name="Takaki Y."/>
            <person name="Nishi S."/>
            <person name="Hori S."/>
            <person name="Arai W."/>
            <person name="Tsubouchi T."/>
            <person name="Morono Y."/>
            <person name="Uchiyama I."/>
            <person name="Ito T."/>
            <person name="Fujiyama A."/>
            <person name="Inagaki F."/>
            <person name="Takami H."/>
        </authorList>
    </citation>
    <scope>NUCLEOTIDE SEQUENCE</scope>
    <source>
        <strain evidence="1">Expedition CK06-06</strain>
    </source>
</reference>
<feature type="non-terminal residue" evidence="1">
    <location>
        <position position="277"/>
    </location>
</feature>
<organism evidence="1">
    <name type="scientific">marine sediment metagenome</name>
    <dbReference type="NCBI Taxonomy" id="412755"/>
    <lineage>
        <taxon>unclassified sequences</taxon>
        <taxon>metagenomes</taxon>
        <taxon>ecological metagenomes</taxon>
    </lineage>
</organism>
<feature type="non-terminal residue" evidence="1">
    <location>
        <position position="1"/>
    </location>
</feature>
<protein>
    <submittedName>
        <fullName evidence="1">Uncharacterized protein</fullName>
    </submittedName>
</protein>
<comment type="caution">
    <text evidence="1">The sequence shown here is derived from an EMBL/GenBank/DDBJ whole genome shotgun (WGS) entry which is preliminary data.</text>
</comment>